<feature type="transmembrane region" description="Helical" evidence="8">
    <location>
        <begin position="45"/>
        <end position="63"/>
    </location>
</feature>
<evidence type="ECO:0000256" key="8">
    <source>
        <dbReference type="SAM" id="Phobius"/>
    </source>
</evidence>
<dbReference type="InterPro" id="IPR002549">
    <property type="entry name" value="AI-2E-like"/>
</dbReference>
<comment type="caution">
    <text evidence="9">The sequence shown here is derived from an EMBL/GenBank/DDBJ whole genome shotgun (WGS) entry which is preliminary data.</text>
</comment>
<comment type="subcellular location">
    <subcellularLocation>
        <location evidence="1">Cell membrane</location>
        <topology evidence="1">Multi-pass membrane protein</topology>
    </subcellularLocation>
</comment>
<evidence type="ECO:0000256" key="2">
    <source>
        <dbReference type="ARBA" id="ARBA00009773"/>
    </source>
</evidence>
<feature type="transmembrane region" description="Helical" evidence="8">
    <location>
        <begin position="84"/>
        <end position="108"/>
    </location>
</feature>
<evidence type="ECO:0000256" key="5">
    <source>
        <dbReference type="ARBA" id="ARBA00022692"/>
    </source>
</evidence>
<protein>
    <submittedName>
        <fullName evidence="9">AI-2E family transporter</fullName>
    </submittedName>
</protein>
<evidence type="ECO:0000313" key="9">
    <source>
        <dbReference type="EMBL" id="HIU13841.1"/>
    </source>
</evidence>
<keyword evidence="5 8" id="KW-0812">Transmembrane</keyword>
<evidence type="ECO:0000256" key="3">
    <source>
        <dbReference type="ARBA" id="ARBA00022448"/>
    </source>
</evidence>
<gene>
    <name evidence="9" type="ORF">IAD15_07220</name>
</gene>
<feature type="transmembrane region" description="Helical" evidence="8">
    <location>
        <begin position="278"/>
        <end position="307"/>
    </location>
</feature>
<keyword evidence="6 8" id="KW-1133">Transmembrane helix</keyword>
<dbReference type="Pfam" id="PF01594">
    <property type="entry name" value="AI-2E_transport"/>
    <property type="match status" value="1"/>
</dbReference>
<feature type="transmembrane region" description="Helical" evidence="8">
    <location>
        <begin position="344"/>
        <end position="367"/>
    </location>
</feature>
<reference evidence="9" key="2">
    <citation type="journal article" date="2021" name="PeerJ">
        <title>Extensive microbial diversity within the chicken gut microbiome revealed by metagenomics and culture.</title>
        <authorList>
            <person name="Gilroy R."/>
            <person name="Ravi A."/>
            <person name="Getino M."/>
            <person name="Pursley I."/>
            <person name="Horton D.L."/>
            <person name="Alikhan N.F."/>
            <person name="Baker D."/>
            <person name="Gharbi K."/>
            <person name="Hall N."/>
            <person name="Watson M."/>
            <person name="Adriaenssens E.M."/>
            <person name="Foster-Nyarko E."/>
            <person name="Jarju S."/>
            <person name="Secka A."/>
            <person name="Antonio M."/>
            <person name="Oren A."/>
            <person name="Chaudhuri R.R."/>
            <person name="La Ragione R."/>
            <person name="Hildebrand F."/>
            <person name="Pallen M.J."/>
        </authorList>
    </citation>
    <scope>NUCLEOTIDE SEQUENCE</scope>
    <source>
        <strain evidence="9">CHK195-11698</strain>
    </source>
</reference>
<evidence type="ECO:0000256" key="6">
    <source>
        <dbReference type="ARBA" id="ARBA00022989"/>
    </source>
</evidence>
<dbReference type="Proteomes" id="UP000824175">
    <property type="component" value="Unassembled WGS sequence"/>
</dbReference>
<dbReference type="AlphaFoldDB" id="A0A9D1L191"/>
<keyword evidence="7 8" id="KW-0472">Membrane</keyword>
<accession>A0A9D1L191</accession>
<dbReference type="EMBL" id="DVMJ01000059">
    <property type="protein sequence ID" value="HIU13841.1"/>
    <property type="molecule type" value="Genomic_DNA"/>
</dbReference>
<evidence type="ECO:0000313" key="10">
    <source>
        <dbReference type="Proteomes" id="UP000824175"/>
    </source>
</evidence>
<organism evidence="9 10">
    <name type="scientific">Candidatus Fimiplasma intestinipullorum</name>
    <dbReference type="NCBI Taxonomy" id="2840825"/>
    <lineage>
        <taxon>Bacteria</taxon>
        <taxon>Bacillati</taxon>
        <taxon>Bacillota</taxon>
        <taxon>Clostridia</taxon>
        <taxon>Eubacteriales</taxon>
        <taxon>Candidatus Fimiplasma</taxon>
    </lineage>
</organism>
<dbReference type="GO" id="GO:0055085">
    <property type="term" value="P:transmembrane transport"/>
    <property type="evidence" value="ECO:0007669"/>
    <property type="project" value="TreeGrafter"/>
</dbReference>
<evidence type="ECO:0000256" key="4">
    <source>
        <dbReference type="ARBA" id="ARBA00022475"/>
    </source>
</evidence>
<sequence>MHEKMKQMVKRSSHHFLLVAFGIAFYFVLLNLNTLLDLFQTVLRLARPLILAIAMAYVINLPMKKIETWLKKRIQPGHFLYKRIRTIATFSALLFVLLVIVLLFMIIVPQLIDSIGLLFSNMGNYISNIITMILNLLDSLHLDNEYITQELNNIQNIPWDQVINELLKWLGSASNSLGSVASSIVNQTISFTGELGNWLAAFMISLYLLSGKETLLYQVRKMMVAFTGQTVSKKLFAIATQANTIFSSFIGGQLVEAFILFCIYYVGMSLFKMPYPLLISTIIGITSIIPVFGAMLGVAIGCVLILAIHPIQVIWFYIFYQVLQILENNLIYPYVVGNSVGLPGVWVMLSILVFGGLFGVVGMFIAVPTSTLCYQLIGEFTNYCLSKRKLKVEMDGSVLENKESSE</sequence>
<feature type="transmembrane region" description="Helical" evidence="8">
    <location>
        <begin position="314"/>
        <end position="332"/>
    </location>
</feature>
<dbReference type="PANTHER" id="PTHR21716">
    <property type="entry name" value="TRANSMEMBRANE PROTEIN"/>
    <property type="match status" value="1"/>
</dbReference>
<name>A0A9D1L191_9FIRM</name>
<comment type="similarity">
    <text evidence="2">Belongs to the autoinducer-2 exporter (AI-2E) (TC 2.A.86) family.</text>
</comment>
<feature type="transmembrane region" description="Helical" evidence="8">
    <location>
        <begin position="12"/>
        <end position="33"/>
    </location>
</feature>
<evidence type="ECO:0000256" key="1">
    <source>
        <dbReference type="ARBA" id="ARBA00004651"/>
    </source>
</evidence>
<keyword evidence="3" id="KW-0813">Transport</keyword>
<dbReference type="PANTHER" id="PTHR21716:SF53">
    <property type="entry name" value="PERMEASE PERM-RELATED"/>
    <property type="match status" value="1"/>
</dbReference>
<keyword evidence="4" id="KW-1003">Cell membrane</keyword>
<evidence type="ECO:0000256" key="7">
    <source>
        <dbReference type="ARBA" id="ARBA00023136"/>
    </source>
</evidence>
<reference evidence="9" key="1">
    <citation type="submission" date="2020-10" db="EMBL/GenBank/DDBJ databases">
        <authorList>
            <person name="Gilroy R."/>
        </authorList>
    </citation>
    <scope>NUCLEOTIDE SEQUENCE</scope>
    <source>
        <strain evidence="9">CHK195-11698</strain>
    </source>
</reference>
<proteinExistence type="inferred from homology"/>
<feature type="transmembrane region" description="Helical" evidence="8">
    <location>
        <begin position="242"/>
        <end position="266"/>
    </location>
</feature>
<dbReference type="GO" id="GO:0005886">
    <property type="term" value="C:plasma membrane"/>
    <property type="evidence" value="ECO:0007669"/>
    <property type="project" value="UniProtKB-SubCell"/>
</dbReference>